<dbReference type="RefSeq" id="WP_237260555.1">
    <property type="nucleotide sequence ID" value="NZ_AP024202.1"/>
</dbReference>
<dbReference type="CDD" id="cd03352">
    <property type="entry name" value="LbH_LpxD"/>
    <property type="match status" value="1"/>
</dbReference>
<keyword evidence="6 7" id="KW-0012">Acyltransferase</keyword>
<dbReference type="Gene3D" id="2.160.10.10">
    <property type="entry name" value="Hexapeptide repeat proteins"/>
    <property type="match status" value="1"/>
</dbReference>
<evidence type="ECO:0000256" key="7">
    <source>
        <dbReference type="HAMAP-Rule" id="MF_00523"/>
    </source>
</evidence>
<name>A0ABM7MDF4_9GAMM</name>
<dbReference type="InterPro" id="IPR020573">
    <property type="entry name" value="UDP_GlcNAc_AcTrfase_non-rep"/>
</dbReference>
<dbReference type="InterPro" id="IPR011004">
    <property type="entry name" value="Trimer_LpxA-like_sf"/>
</dbReference>
<comment type="pathway">
    <text evidence="7">Bacterial outer membrane biogenesis; LPS lipid A biosynthesis.</text>
</comment>
<evidence type="ECO:0000256" key="3">
    <source>
        <dbReference type="ARBA" id="ARBA00022679"/>
    </source>
</evidence>
<dbReference type="PANTHER" id="PTHR43378:SF2">
    <property type="entry name" value="UDP-3-O-ACYLGLUCOSAMINE N-ACYLTRANSFERASE 1, MITOCHONDRIAL-RELATED"/>
    <property type="match status" value="1"/>
</dbReference>
<organism evidence="9 10">
    <name type="scientific">Thiomicrorhabdus immobilis</name>
    <dbReference type="NCBI Taxonomy" id="2791037"/>
    <lineage>
        <taxon>Bacteria</taxon>
        <taxon>Pseudomonadati</taxon>
        <taxon>Pseudomonadota</taxon>
        <taxon>Gammaproteobacteria</taxon>
        <taxon>Thiotrichales</taxon>
        <taxon>Piscirickettsiaceae</taxon>
        <taxon>Thiomicrorhabdus</taxon>
    </lineage>
</organism>
<keyword evidence="3 7" id="KW-0808">Transferase</keyword>
<keyword evidence="2 7" id="KW-0441">Lipid A biosynthesis</keyword>
<dbReference type="Gene3D" id="3.40.1390.10">
    <property type="entry name" value="MurE/MurF, N-terminal domain"/>
    <property type="match status" value="1"/>
</dbReference>
<comment type="similarity">
    <text evidence="7">Belongs to the transferase hexapeptide repeat family. LpxD subfamily.</text>
</comment>
<dbReference type="NCBIfam" id="NF002060">
    <property type="entry name" value="PRK00892.1"/>
    <property type="match status" value="1"/>
</dbReference>
<evidence type="ECO:0000259" key="8">
    <source>
        <dbReference type="Pfam" id="PF04613"/>
    </source>
</evidence>
<sequence length="343" mass="36674">MQLHKILAFLAENGVDYDFVGDDSIEINQVSGLDNARADQVSFLTDKKYLDYLQTTQAGLVILNKKMVDATHVAHLLVDNPYYVYALVAQLLNPLKPASNFIHPSAVVHQDAIVGDDVYIGENVVVQQGVKIESGSYLAAGCVIEEFTTLGKQCRIGSNATICHHCSLGDNVIIEAGAVIGGDGFGWANNQGQWFKIPQVGRVIIGNNVSIGNNVTVDRGAIEDTIIEDNCIIDNQVHLAHNVKIGSGSAIAGQAGFAGSTVLGKNCTVAGQVGFAGHIEITDNVHFLAKAGVTHDITESGAYAGFPAIKASDWQKNSVRVRQLDKLAKQVKALQKQIDILSN</sequence>
<dbReference type="Proteomes" id="UP001054820">
    <property type="component" value="Chromosome"/>
</dbReference>
<reference evidence="9" key="1">
    <citation type="journal article" date="2022" name="Arch. Microbiol.">
        <title>Thiomicrorhabdus immobilis sp. nov., a mesophilic sulfur-oxidizing bacterium isolated from sediment of a brackish lake in northern Japan.</title>
        <authorList>
            <person name="Kojima H."/>
            <person name="Mochizuki J."/>
            <person name="Kanda M."/>
            <person name="Watanabe T."/>
            <person name="Fukui M."/>
        </authorList>
    </citation>
    <scope>NUCLEOTIDE SEQUENCE</scope>
    <source>
        <strain evidence="9">Am19</strain>
    </source>
</reference>
<keyword evidence="1 7" id="KW-0444">Lipid biosynthesis</keyword>
<dbReference type="HAMAP" id="MF_00523">
    <property type="entry name" value="LpxD"/>
    <property type="match status" value="1"/>
</dbReference>
<dbReference type="SUPFAM" id="SSF51161">
    <property type="entry name" value="Trimeric LpxA-like enzymes"/>
    <property type="match status" value="1"/>
</dbReference>
<keyword evidence="10" id="KW-1185">Reference proteome</keyword>
<evidence type="ECO:0000256" key="6">
    <source>
        <dbReference type="ARBA" id="ARBA00023315"/>
    </source>
</evidence>
<dbReference type="Pfam" id="PF00132">
    <property type="entry name" value="Hexapep"/>
    <property type="match status" value="3"/>
</dbReference>
<feature type="domain" description="UDP-3-O-[3-hydroxymyristoyl] glucosamine N-acyltransferase non-repeat region" evidence="8">
    <location>
        <begin position="25"/>
        <end position="91"/>
    </location>
</feature>
<evidence type="ECO:0000256" key="1">
    <source>
        <dbReference type="ARBA" id="ARBA00022516"/>
    </source>
</evidence>
<dbReference type="Gene3D" id="1.20.5.170">
    <property type="match status" value="1"/>
</dbReference>
<evidence type="ECO:0000256" key="2">
    <source>
        <dbReference type="ARBA" id="ARBA00022556"/>
    </source>
</evidence>
<evidence type="ECO:0000313" key="9">
    <source>
        <dbReference type="EMBL" id="BCN93434.1"/>
    </source>
</evidence>
<dbReference type="PANTHER" id="PTHR43378">
    <property type="entry name" value="UDP-3-O-ACYLGLUCOSAMINE N-ACYLTRANSFERASE"/>
    <property type="match status" value="1"/>
</dbReference>
<evidence type="ECO:0000313" key="10">
    <source>
        <dbReference type="Proteomes" id="UP001054820"/>
    </source>
</evidence>
<dbReference type="InterPro" id="IPR001451">
    <property type="entry name" value="Hexapep"/>
</dbReference>
<comment type="function">
    <text evidence="7">Catalyzes the N-acylation of UDP-3-O-acylglucosamine using 3-hydroxyacyl-ACP as the acyl donor. Is involved in the biosynthesis of lipid A, a phosphorylated glycolipid that anchors the lipopolysaccharide to the outer membrane of the cell.</text>
</comment>
<gene>
    <name evidence="7 9" type="primary">lpxD</name>
    <name evidence="9" type="ORF">THMIRHAM_12190</name>
</gene>
<dbReference type="InterPro" id="IPR007691">
    <property type="entry name" value="LpxD"/>
</dbReference>
<comment type="subunit">
    <text evidence="7">Homotrimer.</text>
</comment>
<dbReference type="EC" id="2.3.1.191" evidence="7"/>
<evidence type="ECO:0000256" key="5">
    <source>
        <dbReference type="ARBA" id="ARBA00023098"/>
    </source>
</evidence>
<comment type="catalytic activity">
    <reaction evidence="7">
        <text>a UDP-3-O-[(3R)-3-hydroxyacyl]-alpha-D-glucosamine + a (3R)-hydroxyacyl-[ACP] = a UDP-2-N,3-O-bis[(3R)-3-hydroxyacyl]-alpha-D-glucosamine + holo-[ACP] + H(+)</text>
        <dbReference type="Rhea" id="RHEA:53836"/>
        <dbReference type="Rhea" id="RHEA-COMP:9685"/>
        <dbReference type="Rhea" id="RHEA-COMP:9945"/>
        <dbReference type="ChEBI" id="CHEBI:15378"/>
        <dbReference type="ChEBI" id="CHEBI:64479"/>
        <dbReference type="ChEBI" id="CHEBI:78827"/>
        <dbReference type="ChEBI" id="CHEBI:137740"/>
        <dbReference type="ChEBI" id="CHEBI:137748"/>
        <dbReference type="EC" id="2.3.1.191"/>
    </reaction>
</comment>
<proteinExistence type="inferred from homology"/>
<evidence type="ECO:0000256" key="4">
    <source>
        <dbReference type="ARBA" id="ARBA00022737"/>
    </source>
</evidence>
<dbReference type="Pfam" id="PF04613">
    <property type="entry name" value="LpxD"/>
    <property type="match status" value="1"/>
</dbReference>
<keyword evidence="4 7" id="KW-0677">Repeat</keyword>
<protein>
    <recommendedName>
        <fullName evidence="7">UDP-3-O-acylglucosamine N-acyltransferase</fullName>
        <ecNumber evidence="7">2.3.1.191</ecNumber>
    </recommendedName>
</protein>
<dbReference type="EMBL" id="AP024202">
    <property type="protein sequence ID" value="BCN93434.1"/>
    <property type="molecule type" value="Genomic_DNA"/>
</dbReference>
<keyword evidence="5 7" id="KW-0443">Lipid metabolism</keyword>
<feature type="active site" description="Proton acceptor" evidence="7">
    <location>
        <position position="241"/>
    </location>
</feature>
<accession>A0ABM7MDF4</accession>
<dbReference type="NCBIfam" id="TIGR01853">
    <property type="entry name" value="lipid_A_lpxD"/>
    <property type="match status" value="1"/>
</dbReference>